<comment type="caution">
    <text evidence="1">The sequence shown here is derived from an EMBL/GenBank/DDBJ whole genome shotgun (WGS) entry which is preliminary data.</text>
</comment>
<keyword evidence="2" id="KW-1185">Reference proteome</keyword>
<sequence>MERNQGYTILKKRCIGNTGFALGYNLGKMPPPPLKAAGSIGAIRRRAISP</sequence>
<evidence type="ECO:0000313" key="1">
    <source>
        <dbReference type="EMBL" id="KXK65269.1"/>
    </source>
</evidence>
<organism evidence="1 2">
    <name type="scientific">Christensenella minuta</name>
    <dbReference type="NCBI Taxonomy" id="626937"/>
    <lineage>
        <taxon>Bacteria</taxon>
        <taxon>Bacillati</taxon>
        <taxon>Bacillota</taxon>
        <taxon>Clostridia</taxon>
        <taxon>Christensenellales</taxon>
        <taxon>Christensenellaceae</taxon>
        <taxon>Christensenella</taxon>
    </lineage>
</organism>
<dbReference type="EMBL" id="LSZW01000062">
    <property type="protein sequence ID" value="KXK65269.1"/>
    <property type="molecule type" value="Genomic_DNA"/>
</dbReference>
<proteinExistence type="predicted"/>
<dbReference type="STRING" id="626937.HMPREF3293_01858"/>
<evidence type="ECO:0000313" key="2">
    <source>
        <dbReference type="Proteomes" id="UP000070366"/>
    </source>
</evidence>
<accession>A0A136Q3M5</accession>
<gene>
    <name evidence="1" type="ORF">HMPREF3293_01858</name>
</gene>
<protein>
    <submittedName>
        <fullName evidence="1">Uncharacterized protein</fullName>
    </submittedName>
</protein>
<dbReference type="Proteomes" id="UP000070366">
    <property type="component" value="Unassembled WGS sequence"/>
</dbReference>
<name>A0A136Q3M5_9FIRM</name>
<reference evidence="1 2" key="1">
    <citation type="submission" date="2016-02" db="EMBL/GenBank/DDBJ databases">
        <authorList>
            <person name="Wen L."/>
            <person name="He K."/>
            <person name="Yang H."/>
        </authorList>
    </citation>
    <scope>NUCLEOTIDE SEQUENCE [LARGE SCALE GENOMIC DNA]</scope>
    <source>
        <strain evidence="1 2">DSM 22607</strain>
    </source>
</reference>
<dbReference type="AlphaFoldDB" id="A0A136Q3M5"/>